<keyword evidence="3" id="KW-1185">Reference proteome</keyword>
<dbReference type="RefSeq" id="WP_097153153.1">
    <property type="nucleotide sequence ID" value="NZ_OBEL01000001.1"/>
</dbReference>
<dbReference type="EMBL" id="OBEL01000001">
    <property type="protein sequence ID" value="SNZ06554.1"/>
    <property type="molecule type" value="Genomic_DNA"/>
</dbReference>
<feature type="transmembrane region" description="Helical" evidence="1">
    <location>
        <begin position="47"/>
        <end position="67"/>
    </location>
</feature>
<evidence type="ECO:0000313" key="2">
    <source>
        <dbReference type="EMBL" id="SNZ06554.1"/>
    </source>
</evidence>
<dbReference type="OrthoDB" id="1467821at2"/>
<evidence type="ECO:0000256" key="1">
    <source>
        <dbReference type="SAM" id="Phobius"/>
    </source>
</evidence>
<reference evidence="2 3" key="1">
    <citation type="submission" date="2017-09" db="EMBL/GenBank/DDBJ databases">
        <authorList>
            <person name="Ehlers B."/>
            <person name="Leendertz F.H."/>
        </authorList>
    </citation>
    <scope>NUCLEOTIDE SEQUENCE [LARGE SCALE GENOMIC DNA]</scope>
    <source>
        <strain evidence="2 3">DSM 18289</strain>
    </source>
</reference>
<keyword evidence="1" id="KW-0472">Membrane</keyword>
<proteinExistence type="predicted"/>
<dbReference type="Proteomes" id="UP000219439">
    <property type="component" value="Unassembled WGS sequence"/>
</dbReference>
<keyword evidence="1" id="KW-1133">Transmembrane helix</keyword>
<dbReference type="AlphaFoldDB" id="A0A285NAN9"/>
<name>A0A285NAN9_9HYPH</name>
<feature type="transmembrane region" description="Helical" evidence="1">
    <location>
        <begin position="7"/>
        <end position="27"/>
    </location>
</feature>
<organism evidence="2 3">
    <name type="scientific">Cohaesibacter gelatinilyticus</name>
    <dbReference type="NCBI Taxonomy" id="372072"/>
    <lineage>
        <taxon>Bacteria</taxon>
        <taxon>Pseudomonadati</taxon>
        <taxon>Pseudomonadota</taxon>
        <taxon>Alphaproteobacteria</taxon>
        <taxon>Hyphomicrobiales</taxon>
        <taxon>Cohaesibacteraceae</taxon>
    </lineage>
</organism>
<protein>
    <recommendedName>
        <fullName evidence="4">RND transporter</fullName>
    </recommendedName>
</protein>
<evidence type="ECO:0008006" key="4">
    <source>
        <dbReference type="Google" id="ProtNLM"/>
    </source>
</evidence>
<sequence length="80" mass="9176">MLKWIDQIPLHMLVIVSLTLGLAPFVPEPHIVEKLRMLGQGILSRPIDILDLFMHGTPWLLLILRLLRLKQSKSEAKDQS</sequence>
<accession>A0A285NAN9</accession>
<gene>
    <name evidence="2" type="ORF">SAMN06265368_0459</name>
</gene>
<evidence type="ECO:0000313" key="3">
    <source>
        <dbReference type="Proteomes" id="UP000219439"/>
    </source>
</evidence>
<keyword evidence="1" id="KW-0812">Transmembrane</keyword>